<accession>A0A495QNI0</accession>
<dbReference type="Gene3D" id="3.30.1360.200">
    <property type="match status" value="1"/>
</dbReference>
<gene>
    <name evidence="4" type="ORF">BZB76_2915</name>
</gene>
<evidence type="ECO:0000259" key="3">
    <source>
        <dbReference type="Pfam" id="PF22599"/>
    </source>
</evidence>
<keyword evidence="2" id="KW-1133">Transmembrane helix</keyword>
<evidence type="ECO:0000256" key="2">
    <source>
        <dbReference type="SAM" id="Phobius"/>
    </source>
</evidence>
<feature type="domain" description="SecDF P1 head subdomain" evidence="3">
    <location>
        <begin position="119"/>
        <end position="204"/>
    </location>
</feature>
<feature type="compositionally biased region" description="Pro residues" evidence="1">
    <location>
        <begin position="1"/>
        <end position="15"/>
    </location>
</feature>
<keyword evidence="2" id="KW-0472">Membrane</keyword>
<dbReference type="EMBL" id="RBWU01000003">
    <property type="protein sequence ID" value="RKS74402.1"/>
    <property type="molecule type" value="Genomic_DNA"/>
</dbReference>
<dbReference type="AlphaFoldDB" id="A0A495QNI0"/>
<evidence type="ECO:0000313" key="5">
    <source>
        <dbReference type="Proteomes" id="UP000274601"/>
    </source>
</evidence>
<feature type="region of interest" description="Disordered" evidence="1">
    <location>
        <begin position="1"/>
        <end position="31"/>
    </location>
</feature>
<reference evidence="4 5" key="1">
    <citation type="submission" date="2018-10" db="EMBL/GenBank/DDBJ databases">
        <title>Genomic Encyclopedia of Archaeal and Bacterial Type Strains, Phase II (KMG-II): from individual species to whole genera.</title>
        <authorList>
            <person name="Goeker M."/>
        </authorList>
    </citation>
    <scope>NUCLEOTIDE SEQUENCE [LARGE SCALE GENOMIC DNA]</scope>
    <source>
        <strain evidence="4 5">DSM 43383</strain>
    </source>
</reference>
<name>A0A495QNI0_9ACTN</name>
<evidence type="ECO:0000256" key="1">
    <source>
        <dbReference type="SAM" id="MobiDB-lite"/>
    </source>
</evidence>
<proteinExistence type="predicted"/>
<sequence>MTQPPGPPQGPPPGPHHGVAKGAFPPPPPPPGTGGGRVVVVVAVVAPLVLVLVGLAIILVVNASRGDDSDGGPAVLREPLTFYQVAEVATAPCAAGTVPEVDGPTCYRLGDRRMTIGRVQSIRATYNGASGQTDWSVELTLTKADATAFGRLTGEAAAQPEGSPGRQIAIVVGGRVISAPSVEAPIPGGTVMISGGFDRAKAETFVKRMTGNP</sequence>
<feature type="transmembrane region" description="Helical" evidence="2">
    <location>
        <begin position="38"/>
        <end position="61"/>
    </location>
</feature>
<dbReference type="Proteomes" id="UP000274601">
    <property type="component" value="Unassembled WGS sequence"/>
</dbReference>
<evidence type="ECO:0000313" key="4">
    <source>
        <dbReference type="EMBL" id="RKS74402.1"/>
    </source>
</evidence>
<organism evidence="4 5">
    <name type="scientific">Actinomadura pelletieri DSM 43383</name>
    <dbReference type="NCBI Taxonomy" id="1120940"/>
    <lineage>
        <taxon>Bacteria</taxon>
        <taxon>Bacillati</taxon>
        <taxon>Actinomycetota</taxon>
        <taxon>Actinomycetes</taxon>
        <taxon>Streptosporangiales</taxon>
        <taxon>Thermomonosporaceae</taxon>
        <taxon>Actinomadura</taxon>
    </lineage>
</organism>
<protein>
    <recommendedName>
        <fullName evidence="3">SecDF P1 head subdomain domain-containing protein</fullName>
    </recommendedName>
</protein>
<dbReference type="InterPro" id="IPR054384">
    <property type="entry name" value="SecDF_P1_head"/>
</dbReference>
<dbReference type="Pfam" id="PF22599">
    <property type="entry name" value="SecDF_P1_head"/>
    <property type="match status" value="1"/>
</dbReference>
<keyword evidence="5" id="KW-1185">Reference proteome</keyword>
<comment type="caution">
    <text evidence="4">The sequence shown here is derived from an EMBL/GenBank/DDBJ whole genome shotgun (WGS) entry which is preliminary data.</text>
</comment>
<keyword evidence="2" id="KW-0812">Transmembrane</keyword>